<dbReference type="InterPro" id="IPR035965">
    <property type="entry name" value="PAS-like_dom_sf"/>
</dbReference>
<dbReference type="PANTHER" id="PTHR44757">
    <property type="entry name" value="DIGUANYLATE CYCLASE DGCP"/>
    <property type="match status" value="1"/>
</dbReference>
<dbReference type="Pfam" id="PF00990">
    <property type="entry name" value="GGDEF"/>
    <property type="match status" value="1"/>
</dbReference>
<dbReference type="InterPro" id="IPR043128">
    <property type="entry name" value="Rev_trsase/Diguanyl_cyclase"/>
</dbReference>
<dbReference type="SMART" id="SM00267">
    <property type="entry name" value="GGDEF"/>
    <property type="match status" value="1"/>
</dbReference>
<dbReference type="PROSITE" id="PS50113">
    <property type="entry name" value="PAC"/>
    <property type="match status" value="1"/>
</dbReference>
<dbReference type="PANTHER" id="PTHR44757:SF2">
    <property type="entry name" value="BIOFILM ARCHITECTURE MAINTENANCE PROTEIN MBAA"/>
    <property type="match status" value="1"/>
</dbReference>
<dbReference type="SUPFAM" id="SSF55073">
    <property type="entry name" value="Nucleotide cyclase"/>
    <property type="match status" value="1"/>
</dbReference>
<dbReference type="Gene3D" id="3.30.70.270">
    <property type="match status" value="1"/>
</dbReference>
<dbReference type="InterPro" id="IPR013655">
    <property type="entry name" value="PAS_fold_3"/>
</dbReference>
<dbReference type="Pfam" id="PF08447">
    <property type="entry name" value="PAS_3"/>
    <property type="match status" value="1"/>
</dbReference>
<evidence type="ECO:0000259" key="3">
    <source>
        <dbReference type="PROSITE" id="PS50883"/>
    </source>
</evidence>
<name>A0ABS1UZF0_9PROT</name>
<evidence type="ECO:0000313" key="5">
    <source>
        <dbReference type="EMBL" id="MBL6454826.1"/>
    </source>
</evidence>
<dbReference type="CDD" id="cd01949">
    <property type="entry name" value="GGDEF"/>
    <property type="match status" value="1"/>
</dbReference>
<organism evidence="5 6">
    <name type="scientific">Belnapia mucosa</name>
    <dbReference type="NCBI Taxonomy" id="2804532"/>
    <lineage>
        <taxon>Bacteria</taxon>
        <taxon>Pseudomonadati</taxon>
        <taxon>Pseudomonadota</taxon>
        <taxon>Alphaproteobacteria</taxon>
        <taxon>Acetobacterales</taxon>
        <taxon>Roseomonadaceae</taxon>
        <taxon>Belnapia</taxon>
    </lineage>
</organism>
<dbReference type="Pfam" id="PF01590">
    <property type="entry name" value="GAF"/>
    <property type="match status" value="1"/>
</dbReference>
<feature type="domain" description="GGDEF" evidence="4">
    <location>
        <begin position="327"/>
        <end position="460"/>
    </location>
</feature>
<accession>A0ABS1UZF0</accession>
<dbReference type="NCBIfam" id="TIGR00254">
    <property type="entry name" value="GGDEF"/>
    <property type="match status" value="1"/>
</dbReference>
<dbReference type="Gene3D" id="3.30.450.40">
    <property type="match status" value="1"/>
</dbReference>
<feature type="domain" description="EAL" evidence="3">
    <location>
        <begin position="469"/>
        <end position="724"/>
    </location>
</feature>
<sequence length="739" mass="79857">MDVILPAQMEPDRLESESPPEPLDLPIPSDLQALVELAAERLACPIAAISLMEGDQIVLLARHGTTIEALPKDTAFCTHAIGGEDTLIVEDLRLDGRFARNPRVTKPGGHRFYAAVPLPIEGWNIGALCLIDRRPRQFGPDERAALHRLGLVAASLLQTEATRRLAQEQDRRLWRQTRLLSQVERMAEIGGWELDLDTGLVAWSDQTYRIHELAPDGPVALDYARRFYPPEEQARLNAALAATIRDGTPYEFEGEFITARGRRRRVRALAELEWRQGRPIRVIGTFQDITAQWEMMERLRLAAQTDPLTGLGNRTLLKRRLAAQQPAGIGLLLLGLDGFKEVNDTGGHELGDQALASIAARLAGLVGEGGLAARMGGDEFALLLPGATDAARLCEYGARVMRAVRTPLALGPHRLRLSCTIGATVQAPGGGGAEALLREADLALLEGKRSGRGQVTFYTPAIAEAFQRGREAVARIRQALEEDRLLPFYQPKLRLADGGLAGFEALVRIRAGDGGVLGPAAFWQALADPETCRAIGDRMLELVTADLAAWTRQGLRPHGVAINVAQADFAGGDLAARVLGRLAAHGLPPACLQIEVTETVILDDRAGLVPDALRRLDAAGIVIALDDFGTGHASLAHLRRAGIRQLKIDRSFTDGLEGNRECLAITRAVIGLAHELGLEVVAEGVEREAQAELLRGLGCDSVQGYLYGQAMPAEAVRRLLATAQQAKYPPSTCSSAPVT</sequence>
<dbReference type="RefSeq" id="WP_202824563.1">
    <property type="nucleotide sequence ID" value="NZ_JAEUXJ010000002.1"/>
</dbReference>
<dbReference type="Pfam" id="PF00563">
    <property type="entry name" value="EAL"/>
    <property type="match status" value="1"/>
</dbReference>
<evidence type="ECO:0000259" key="2">
    <source>
        <dbReference type="PROSITE" id="PS50113"/>
    </source>
</evidence>
<dbReference type="SUPFAM" id="SSF55785">
    <property type="entry name" value="PYP-like sensor domain (PAS domain)"/>
    <property type="match status" value="1"/>
</dbReference>
<evidence type="ECO:0000313" key="6">
    <source>
        <dbReference type="Proteomes" id="UP000606490"/>
    </source>
</evidence>
<feature type="region of interest" description="Disordered" evidence="1">
    <location>
        <begin position="1"/>
        <end position="25"/>
    </location>
</feature>
<dbReference type="SMART" id="SM00065">
    <property type="entry name" value="GAF"/>
    <property type="match status" value="1"/>
</dbReference>
<dbReference type="InterPro" id="IPR000160">
    <property type="entry name" value="GGDEF_dom"/>
</dbReference>
<dbReference type="Gene3D" id="3.20.20.450">
    <property type="entry name" value="EAL domain"/>
    <property type="match status" value="1"/>
</dbReference>
<dbReference type="InterPro" id="IPR001633">
    <property type="entry name" value="EAL_dom"/>
</dbReference>
<dbReference type="Gene3D" id="3.30.450.20">
    <property type="entry name" value="PAS domain"/>
    <property type="match status" value="1"/>
</dbReference>
<dbReference type="SMART" id="SM00052">
    <property type="entry name" value="EAL"/>
    <property type="match status" value="1"/>
</dbReference>
<dbReference type="Proteomes" id="UP000606490">
    <property type="component" value="Unassembled WGS sequence"/>
</dbReference>
<dbReference type="SUPFAM" id="SSF141868">
    <property type="entry name" value="EAL domain-like"/>
    <property type="match status" value="1"/>
</dbReference>
<comment type="caution">
    <text evidence="5">The sequence shown here is derived from an EMBL/GenBank/DDBJ whole genome shotgun (WGS) entry which is preliminary data.</text>
</comment>
<reference evidence="5 6" key="1">
    <citation type="submission" date="2021-01" db="EMBL/GenBank/DDBJ databases">
        <title>Belnapia mucosa sp. nov. and Belnapia arida sp. nov., isolated from the Tabernas Desert (Almeria, Spain).</title>
        <authorList>
            <person name="Molina-Menor E."/>
            <person name="Vidal-Verdu A."/>
            <person name="Calonge A."/>
            <person name="Satari L."/>
            <person name="Pereto Magraner J."/>
            <person name="Porcar Miralles M."/>
        </authorList>
    </citation>
    <scope>NUCLEOTIDE SEQUENCE [LARGE SCALE GENOMIC DNA]</scope>
    <source>
        <strain evidence="5 6">T6</strain>
    </source>
</reference>
<dbReference type="PROSITE" id="PS50887">
    <property type="entry name" value="GGDEF"/>
    <property type="match status" value="1"/>
</dbReference>
<dbReference type="InterPro" id="IPR029787">
    <property type="entry name" value="Nucleotide_cyclase"/>
</dbReference>
<feature type="domain" description="PAC" evidence="2">
    <location>
        <begin position="250"/>
        <end position="301"/>
    </location>
</feature>
<dbReference type="EMBL" id="JAEUXJ010000002">
    <property type="protein sequence ID" value="MBL6454826.1"/>
    <property type="molecule type" value="Genomic_DNA"/>
</dbReference>
<dbReference type="InterPro" id="IPR003018">
    <property type="entry name" value="GAF"/>
</dbReference>
<dbReference type="PROSITE" id="PS50883">
    <property type="entry name" value="EAL"/>
    <property type="match status" value="1"/>
</dbReference>
<protein>
    <submittedName>
        <fullName evidence="5">GGDEF and EAL domain-containing protein</fullName>
    </submittedName>
</protein>
<dbReference type="SUPFAM" id="SSF55781">
    <property type="entry name" value="GAF domain-like"/>
    <property type="match status" value="1"/>
</dbReference>
<dbReference type="InterPro" id="IPR035919">
    <property type="entry name" value="EAL_sf"/>
</dbReference>
<evidence type="ECO:0000259" key="4">
    <source>
        <dbReference type="PROSITE" id="PS50887"/>
    </source>
</evidence>
<dbReference type="CDD" id="cd01948">
    <property type="entry name" value="EAL"/>
    <property type="match status" value="1"/>
</dbReference>
<gene>
    <name evidence="5" type="ORF">JMJ55_05790</name>
</gene>
<dbReference type="InterPro" id="IPR000700">
    <property type="entry name" value="PAS-assoc_C"/>
</dbReference>
<keyword evidence="6" id="KW-1185">Reference proteome</keyword>
<proteinExistence type="predicted"/>
<evidence type="ECO:0000256" key="1">
    <source>
        <dbReference type="SAM" id="MobiDB-lite"/>
    </source>
</evidence>
<dbReference type="InterPro" id="IPR029016">
    <property type="entry name" value="GAF-like_dom_sf"/>
</dbReference>
<dbReference type="InterPro" id="IPR052155">
    <property type="entry name" value="Biofilm_reg_signaling"/>
</dbReference>